<keyword evidence="2" id="KW-1185">Reference proteome</keyword>
<evidence type="ECO:0000313" key="1">
    <source>
        <dbReference type="EMBL" id="GBL79462.1"/>
    </source>
</evidence>
<proteinExistence type="predicted"/>
<name>A0A4Y2AHZ0_ARAVE</name>
<accession>A0A4Y2AHZ0</accession>
<feature type="non-terminal residue" evidence="1">
    <location>
        <position position="64"/>
    </location>
</feature>
<gene>
    <name evidence="1" type="ORF">AVEN_181369_1</name>
</gene>
<reference evidence="1 2" key="1">
    <citation type="journal article" date="2019" name="Sci. Rep.">
        <title>Orb-weaving spider Araneus ventricosus genome elucidates the spidroin gene catalogue.</title>
        <authorList>
            <person name="Kono N."/>
            <person name="Nakamura H."/>
            <person name="Ohtoshi R."/>
            <person name="Moran D.A.P."/>
            <person name="Shinohara A."/>
            <person name="Yoshida Y."/>
            <person name="Fujiwara M."/>
            <person name="Mori M."/>
            <person name="Tomita M."/>
            <person name="Arakawa K."/>
        </authorList>
    </citation>
    <scope>NUCLEOTIDE SEQUENCE [LARGE SCALE GENOMIC DNA]</scope>
</reference>
<comment type="caution">
    <text evidence="1">The sequence shown here is derived from an EMBL/GenBank/DDBJ whole genome shotgun (WGS) entry which is preliminary data.</text>
</comment>
<sequence>MTSRRVYKFSVLQGVKNIMVAAELPFTDDVTYFLPECLSVAEDGHWDSDISIRTIPAAILRQGE</sequence>
<protein>
    <submittedName>
        <fullName evidence="1">Uncharacterized protein</fullName>
    </submittedName>
</protein>
<dbReference type="Proteomes" id="UP000499080">
    <property type="component" value="Unassembled WGS sequence"/>
</dbReference>
<dbReference type="EMBL" id="BGPR01080610">
    <property type="protein sequence ID" value="GBL79462.1"/>
    <property type="molecule type" value="Genomic_DNA"/>
</dbReference>
<organism evidence="1 2">
    <name type="scientific">Araneus ventricosus</name>
    <name type="common">Orbweaver spider</name>
    <name type="synonym">Epeira ventricosa</name>
    <dbReference type="NCBI Taxonomy" id="182803"/>
    <lineage>
        <taxon>Eukaryota</taxon>
        <taxon>Metazoa</taxon>
        <taxon>Ecdysozoa</taxon>
        <taxon>Arthropoda</taxon>
        <taxon>Chelicerata</taxon>
        <taxon>Arachnida</taxon>
        <taxon>Araneae</taxon>
        <taxon>Araneomorphae</taxon>
        <taxon>Entelegynae</taxon>
        <taxon>Araneoidea</taxon>
        <taxon>Araneidae</taxon>
        <taxon>Araneus</taxon>
    </lineage>
</organism>
<dbReference type="AlphaFoldDB" id="A0A4Y2AHZ0"/>
<evidence type="ECO:0000313" key="2">
    <source>
        <dbReference type="Proteomes" id="UP000499080"/>
    </source>
</evidence>